<dbReference type="EMBL" id="JAVRIC010000024">
    <property type="protein sequence ID" value="MDT0498625.1"/>
    <property type="molecule type" value="Genomic_DNA"/>
</dbReference>
<keyword evidence="6" id="KW-0349">Heme</keyword>
<evidence type="ECO:0000256" key="10">
    <source>
        <dbReference type="ARBA" id="ARBA00023004"/>
    </source>
</evidence>
<keyword evidence="11 13" id="KW-0472">Membrane</keyword>
<evidence type="ECO:0000256" key="5">
    <source>
        <dbReference type="ARBA" id="ARBA00020076"/>
    </source>
</evidence>
<dbReference type="PANTHER" id="PTHR10978">
    <property type="entry name" value="SUCCINATE DEHYDROGENASE CYTOCHROME B560 SUBUNIT"/>
    <property type="match status" value="1"/>
</dbReference>
<evidence type="ECO:0000256" key="12">
    <source>
        <dbReference type="ARBA" id="ARBA00025912"/>
    </source>
</evidence>
<evidence type="ECO:0000256" key="4">
    <source>
        <dbReference type="ARBA" id="ARBA00007244"/>
    </source>
</evidence>
<protein>
    <recommendedName>
        <fullName evidence="5">Succinate dehydrogenase cytochrome b556 subunit</fullName>
    </recommendedName>
</protein>
<name>A0ABU2WM62_9GAMM</name>
<dbReference type="Gene3D" id="1.20.1300.10">
    <property type="entry name" value="Fumarate reductase/succinate dehydrogenase, transmembrane subunit"/>
    <property type="match status" value="1"/>
</dbReference>
<feature type="transmembrane region" description="Helical" evidence="13">
    <location>
        <begin position="35"/>
        <end position="57"/>
    </location>
</feature>
<proteinExistence type="inferred from homology"/>
<keyword evidence="15" id="KW-1185">Reference proteome</keyword>
<keyword evidence="9 13" id="KW-1133">Transmembrane helix</keyword>
<comment type="function">
    <text evidence="2">Membrane-anchoring subunit of succinate dehydrogenase (SDH).</text>
</comment>
<evidence type="ECO:0000256" key="8">
    <source>
        <dbReference type="ARBA" id="ARBA00022723"/>
    </source>
</evidence>
<dbReference type="Pfam" id="PF01127">
    <property type="entry name" value="Sdh_cyt"/>
    <property type="match status" value="1"/>
</dbReference>
<dbReference type="SUPFAM" id="SSF81343">
    <property type="entry name" value="Fumarate reductase respiratory complex transmembrane subunits"/>
    <property type="match status" value="1"/>
</dbReference>
<evidence type="ECO:0000256" key="11">
    <source>
        <dbReference type="ARBA" id="ARBA00023136"/>
    </source>
</evidence>
<evidence type="ECO:0000256" key="6">
    <source>
        <dbReference type="ARBA" id="ARBA00022617"/>
    </source>
</evidence>
<dbReference type="Proteomes" id="UP001254608">
    <property type="component" value="Unassembled WGS sequence"/>
</dbReference>
<accession>A0ABU2WM62</accession>
<dbReference type="NCBIfam" id="TIGR02970">
    <property type="entry name" value="succ_dehyd_cytB"/>
    <property type="match status" value="1"/>
</dbReference>
<dbReference type="InterPro" id="IPR014314">
    <property type="entry name" value="Succ_DH_cytb556"/>
</dbReference>
<evidence type="ECO:0000256" key="1">
    <source>
        <dbReference type="ARBA" id="ARBA00001971"/>
    </source>
</evidence>
<comment type="caution">
    <text evidence="14">The sequence shown here is derived from an EMBL/GenBank/DDBJ whole genome shotgun (WGS) entry which is preliminary data.</text>
</comment>
<dbReference type="PANTHER" id="PTHR10978:SF5">
    <property type="entry name" value="SUCCINATE DEHYDROGENASE CYTOCHROME B560 SUBUNIT, MITOCHONDRIAL"/>
    <property type="match status" value="1"/>
</dbReference>
<dbReference type="PIRSF" id="PIRSF000178">
    <property type="entry name" value="SDH_cyt_b560"/>
    <property type="match status" value="1"/>
</dbReference>
<evidence type="ECO:0000313" key="14">
    <source>
        <dbReference type="EMBL" id="MDT0498625.1"/>
    </source>
</evidence>
<evidence type="ECO:0000313" key="15">
    <source>
        <dbReference type="Proteomes" id="UP001254608"/>
    </source>
</evidence>
<dbReference type="RefSeq" id="WP_311366038.1">
    <property type="nucleotide sequence ID" value="NZ_JAVRIC010000024.1"/>
</dbReference>
<dbReference type="InterPro" id="IPR018495">
    <property type="entry name" value="Succ_DH_cyt_bsu_CS"/>
</dbReference>
<dbReference type="PROSITE" id="PS01001">
    <property type="entry name" value="SDH_CYT_2"/>
    <property type="match status" value="1"/>
</dbReference>
<dbReference type="InterPro" id="IPR034804">
    <property type="entry name" value="SQR/QFR_C/D"/>
</dbReference>
<evidence type="ECO:0000256" key="3">
    <source>
        <dbReference type="ARBA" id="ARBA00004141"/>
    </source>
</evidence>
<keyword evidence="7 13" id="KW-0812">Transmembrane</keyword>
<gene>
    <name evidence="14" type="primary">sdhC</name>
    <name evidence="14" type="ORF">RM530_14845</name>
</gene>
<evidence type="ECO:0000256" key="9">
    <source>
        <dbReference type="ARBA" id="ARBA00022989"/>
    </source>
</evidence>
<dbReference type="CDD" id="cd03499">
    <property type="entry name" value="SQR_TypeC_SdhC"/>
    <property type="match status" value="1"/>
</dbReference>
<keyword evidence="10" id="KW-0408">Iron</keyword>
<evidence type="ECO:0000256" key="7">
    <source>
        <dbReference type="ARBA" id="ARBA00022692"/>
    </source>
</evidence>
<feature type="transmembrane region" description="Helical" evidence="13">
    <location>
        <begin position="69"/>
        <end position="88"/>
    </location>
</feature>
<sequence length="133" mass="14500">MSAKSAQTSRPLSPFMLGPYYKPQLTSMLSITHRLTGVALSVGTIFLVAWLMAAAAGEQSYAAFSECASAWYGQIILIGFTWALSFHLCNGLRHLWWDLGRGFDLKTVYATGYAVVIVSIVLTASVWLVACCL</sequence>
<organism evidence="14 15">
    <name type="scientific">Banduia mediterranea</name>
    <dbReference type="NCBI Taxonomy" id="3075609"/>
    <lineage>
        <taxon>Bacteria</taxon>
        <taxon>Pseudomonadati</taxon>
        <taxon>Pseudomonadota</taxon>
        <taxon>Gammaproteobacteria</taxon>
        <taxon>Nevskiales</taxon>
        <taxon>Algiphilaceae</taxon>
        <taxon>Banduia</taxon>
    </lineage>
</organism>
<reference evidence="14 15" key="1">
    <citation type="submission" date="2023-09" db="EMBL/GenBank/DDBJ databases">
        <authorList>
            <person name="Rey-Velasco X."/>
        </authorList>
    </citation>
    <scope>NUCLEOTIDE SEQUENCE [LARGE SCALE GENOMIC DNA]</scope>
    <source>
        <strain evidence="14 15">W345</strain>
    </source>
</reference>
<evidence type="ECO:0000256" key="2">
    <source>
        <dbReference type="ARBA" id="ARBA00004050"/>
    </source>
</evidence>
<keyword evidence="8" id="KW-0479">Metal-binding</keyword>
<comment type="subcellular location">
    <subcellularLocation>
        <location evidence="3">Membrane</location>
        <topology evidence="3">Multi-pass membrane protein</topology>
    </subcellularLocation>
</comment>
<comment type="cofactor">
    <cofactor evidence="1">
        <name>heme</name>
        <dbReference type="ChEBI" id="CHEBI:30413"/>
    </cofactor>
</comment>
<dbReference type="InterPro" id="IPR000701">
    <property type="entry name" value="SuccDH_FuR_B_TM-su"/>
</dbReference>
<feature type="transmembrane region" description="Helical" evidence="13">
    <location>
        <begin position="108"/>
        <end position="130"/>
    </location>
</feature>
<evidence type="ECO:0000256" key="13">
    <source>
        <dbReference type="SAM" id="Phobius"/>
    </source>
</evidence>
<comment type="subunit">
    <text evidence="12">Part of an enzyme complex containing four subunits: a flavoprotein, an iron-sulfur protein, plus two membrane-anchoring proteins, SdhC and SdhD. The complex can form homotrimers.</text>
</comment>
<comment type="similarity">
    <text evidence="4">Belongs to the cytochrome b560 family.</text>
</comment>